<dbReference type="VEuPathDB" id="TriTrypDB:TcCLB.511003.30"/>
<evidence type="ECO:0000259" key="9">
    <source>
        <dbReference type="PROSITE" id="PS50137"/>
    </source>
</evidence>
<evidence type="ECO:0000256" key="6">
    <source>
        <dbReference type="ARBA" id="ARBA00047984"/>
    </source>
</evidence>
<evidence type="ECO:0000256" key="5">
    <source>
        <dbReference type="ARBA" id="ARBA00022840"/>
    </source>
</evidence>
<dbReference type="EMBL" id="PRFA01000007">
    <property type="protein sequence ID" value="PWV00172.1"/>
    <property type="molecule type" value="Genomic_DNA"/>
</dbReference>
<feature type="compositionally biased region" description="Basic and acidic residues" evidence="8">
    <location>
        <begin position="2162"/>
        <end position="2180"/>
    </location>
</feature>
<dbReference type="VEuPathDB" id="TriTrypDB:BCY84_20617"/>
<dbReference type="InterPro" id="IPR007502">
    <property type="entry name" value="Helicase-assoc_dom"/>
</dbReference>
<keyword evidence="4 12" id="KW-0347">Helicase</keyword>
<keyword evidence="3" id="KW-0378">Hydrolase</keyword>
<comment type="catalytic activity">
    <reaction evidence="6">
        <text>ATP + H2O = ADP + phosphate + H(+)</text>
        <dbReference type="Rhea" id="RHEA:13065"/>
        <dbReference type="ChEBI" id="CHEBI:15377"/>
        <dbReference type="ChEBI" id="CHEBI:15378"/>
        <dbReference type="ChEBI" id="CHEBI:30616"/>
        <dbReference type="ChEBI" id="CHEBI:43474"/>
        <dbReference type="ChEBI" id="CHEBI:456216"/>
        <dbReference type="EC" id="3.6.4.13"/>
    </reaction>
</comment>
<dbReference type="FunFam" id="3.40.50.300:FF:002676">
    <property type="entry name" value="ATP-dependent DEAH-box RNA helicase, putative"/>
    <property type="match status" value="1"/>
</dbReference>
<dbReference type="PROSITE" id="PS50137">
    <property type="entry name" value="DS_RBD"/>
    <property type="match status" value="1"/>
</dbReference>
<dbReference type="VEuPathDB" id="TriTrypDB:TCDM_02817"/>
<dbReference type="Gene3D" id="3.40.50.300">
    <property type="entry name" value="P-loop containing nucleotide triphosphate hydrolases"/>
    <property type="match status" value="2"/>
</dbReference>
<dbReference type="InterPro" id="IPR058737">
    <property type="entry name" value="DSRM_REH2"/>
</dbReference>
<dbReference type="PANTHER" id="PTHR18934">
    <property type="entry name" value="ATP-DEPENDENT RNA HELICASE"/>
    <property type="match status" value="1"/>
</dbReference>
<dbReference type="Pfam" id="PF21010">
    <property type="entry name" value="HA2_C"/>
    <property type="match status" value="1"/>
</dbReference>
<dbReference type="VEuPathDB" id="TriTrypDB:TcBrA4_0124590"/>
<comment type="caution">
    <text evidence="12">The sequence shown here is derived from an EMBL/GenBank/DDBJ whole genome shotgun (WGS) entry which is preliminary data.</text>
</comment>
<dbReference type="InterPro" id="IPR014720">
    <property type="entry name" value="dsRBD_dom"/>
</dbReference>
<dbReference type="VEuPathDB" id="TriTrypDB:Tc_MARK_6335"/>
<name>A0A2V2VUW4_TRYCR</name>
<dbReference type="EC" id="3.6.4.13" evidence="1"/>
<dbReference type="VEuPathDB" id="TriTrypDB:TcCLB.506265.100"/>
<dbReference type="CDD" id="cd18791">
    <property type="entry name" value="SF2_C_RHA"/>
    <property type="match status" value="1"/>
</dbReference>
<feature type="domain" description="Helicase C-terminal" evidence="11">
    <location>
        <begin position="1590"/>
        <end position="1767"/>
    </location>
</feature>
<dbReference type="VEuPathDB" id="TriTrypDB:TcBrA4_0124600"/>
<sequence>MWSQRLLSAFRLSNRVKICASSAFVASSRWIHAQEINPGEISLIEAVEESHASVGNASRGSGVFDGSHELPQHFFDAKHVDTFSRARVVNFIKRFSQGAVTGSNDVFQVQEVKGNDGSQLYHCRVRLPFQSQTGEVWAHGMACNGKDAEMLAAMHAEYIIDEFGYHIYTLPSMQRKHAEAARKAGRWAPMPDDGDRAQTHIRIPLPLRRIVDRDETEGGKWLLIELRPNYYISPAHTLLSPCLFDTTAVYRIKSFLAEHNLSFTQLCTSEAEEPLEKGGPTYYIATVLLPGEVTTFNEIKAQGKALSREAAVTLACMHAELLLDAHSIALFPSDSVKQKQHALTAWSYGRPAPIPGEDQKDPSHVACPLPLKELAVRREDRVSYMSYEEDLVRRHRALTEQTCEFIETPVLDDAAVDLLKGFLRREKTPRTDPFFIEEVQGFFKATVVLPLSDVFGIRGGVGIAMNAADAATLAAMHAIDVINMLGVHIIAESTARNDWIATRRSRGMSTPAEAQDPSLTSPPGRRRIVRQTIFNELNNDKTDDNINQNAEPVDPALPQASKRRVPKRAKAINSSEEGEKTASNTIPEMDYIKMRESIPKELWELEPDSPDGYIMVSPTDPETRTQYEHALYSPREIDPCAKVRVKNFLAAVGRRAEEVFFIQRIEAEDNCGQSICRCALNLPVPRRYGDRIALGEAVDPKDAENLAAMHAELILDTLGIPLYTDGILQRRHAELCMKNGRYAPVDESSNISPSTKSPPPLRREAVGSIHWENKTKRRTPISVSKSENTEKTPLLPEKEEAEQVTTPKEARNYTFIVEKDLDPVSRPRVQYYLRRQGKPKLEPEFRMELRGLGNVLHIAEFTVPVPESFGQRIAHGSALTKRDAELLCWMHAERIIDALGLCLFDNLPGLQRKHAERVKRLGRWAPLVGEVVSKPPDTPSPIPLTLGTAPEKPPYPIPPSNVAHEWDKYIGECRRFIEVNTMREENIFYELEKVPRTGDAVYDAALEEVESAPIDVDAKQFLQRYCTAANVDYPVFWRSRTVGPVSRRVCLTTIEVPGHEHVTASGVAVNKDASQRRAAMHALALLRRIEPDYYETEKNVKSDTVERVAFIDPFAMLEDEPPAVKRPTKPGKKRTGNWDPVAKDFSDEGKVRIIELFTLCFGLHPPIVRHMNRREGTLIHHTTTVEVTDEDGKLWVGEGMDAGPRFNEATAYENLFSKLSRGVSGFQALMDLIRTHPHLDPEHIANVSLTEAQKERIHRVIDDLPDMEGEEVAKPQEWGATKVEPVGLLSRVAMDVSEREQVSQHLREKLNEKLTNEEYLSKYASKRHGLSIYGKREEILNALEKSQIVIVCGTTGCGKTTQVPQYILDHMTEKGEGGNCSIVITQPRRLSAVSIAQRVAAERLEGIGETCGYSIRLDSQPGRNINFCTSGILLRILHATPHLNGINYLIIDEIHERDINSDFLLILLRQLLQTRKDLHVILMSATFQAEQFGNYFDGAPIITVEGYVHPVQELYVEDLVPIAARQKVLPPLLKEVAATLEREREFSTSGDSLDNAAASANSLTTTTPATAKYGFMEATAEIDYVTIQFAIDHAVRTLDLTNSSVLVFLPGWDEINKACEILERNTKFYIICLHSSVGSEEQMRCFLPPPEGKVKLILSTNIAESGVTIDDVAVVIDVGRAKEKSYIMQKGTTAVGRNEMGSMSQLVTVYASRANCVQRRGRVGRTRPGICIRLYSKKHFQTVHDFQTPEMLRTPLDALCLQILALDLGEPANFLQQAIEPPSTEHIEAAMRRLEELGATTSTRQLTPLGLRLARLPVAPKVGKMVIMGAILRCLDTALTIAAVTDTDVFNSARDQREAVRLHKEDLSLNTQSDVIASVNAFNFWVVAHYEKPPAEVVYDLHERMLSVPQLLTVSRYKHQFFDIIMNSGFLGDGIAFERERDHTRADIFVDRSEWSTDALNVGLVKCVVASGLFPNVVMNRGKRLMRNKLANRLSPSSSSVVHRTSQEDITQPFFVYDELVKSSESDRLQVRGLTNVPLWTILLMGTSSMPVVYRDDLNLAVVDEWIMFRASFGTLELIRKFKRAMNTCLGRKFLDPSDEKNNEKLEELRSIIKELVSTPFKPNDLSDRVWEEKGTIIEPRKAPKQEKSLPETGRSLSSSSSEKEEVPIETKRAEVEATV</sequence>
<dbReference type="VEuPathDB" id="TriTrypDB:TcBrA4_0005960"/>
<feature type="domain" description="Helicase ATP-binding" evidence="10">
    <location>
        <begin position="1340"/>
        <end position="1505"/>
    </location>
</feature>
<dbReference type="VEuPathDB" id="TriTrypDB:TCSYLVIO_003791"/>
<evidence type="ECO:0000259" key="10">
    <source>
        <dbReference type="PROSITE" id="PS51192"/>
    </source>
</evidence>
<dbReference type="VEuPathDB" id="TriTrypDB:TcCLB.511217.110"/>
<evidence type="ECO:0000313" key="13">
    <source>
        <dbReference type="Proteomes" id="UP000246121"/>
    </source>
</evidence>
<protein>
    <recommendedName>
        <fullName evidence="1">RNA helicase</fullName>
        <ecNumber evidence="1">3.6.4.13</ecNumber>
    </recommendedName>
</protein>
<feature type="region of interest" description="Disordered" evidence="8">
    <location>
        <begin position="539"/>
        <end position="582"/>
    </location>
</feature>
<dbReference type="VEuPathDB" id="TriTrypDB:TcYC6_0055430"/>
<dbReference type="InterPro" id="IPR027417">
    <property type="entry name" value="P-loop_NTPase"/>
</dbReference>
<dbReference type="Pfam" id="PF26536">
    <property type="entry name" value="DSRM_REH2"/>
    <property type="match status" value="5"/>
</dbReference>
<dbReference type="Gene3D" id="1.20.120.1080">
    <property type="match status" value="1"/>
</dbReference>
<feature type="compositionally biased region" description="Basic residues" evidence="8">
    <location>
        <begin position="1126"/>
        <end position="1135"/>
    </location>
</feature>
<feature type="domain" description="DRBM" evidence="9">
    <location>
        <begin position="1017"/>
        <end position="1088"/>
    </location>
</feature>
<dbReference type="VEuPathDB" id="TriTrypDB:TcG_02689"/>
<keyword evidence="2" id="KW-0547">Nucleotide-binding</keyword>
<evidence type="ECO:0000256" key="7">
    <source>
        <dbReference type="PROSITE-ProRule" id="PRU00266"/>
    </source>
</evidence>
<dbReference type="SUPFAM" id="SSF52540">
    <property type="entry name" value="P-loop containing nucleoside triphosphate hydrolases"/>
    <property type="match status" value="1"/>
</dbReference>
<dbReference type="PANTHER" id="PTHR18934:SF119">
    <property type="entry name" value="ATP-DEPENDENT RNA HELICASE A"/>
    <property type="match status" value="1"/>
</dbReference>
<gene>
    <name evidence="12" type="ORF">C4B63_7g282</name>
</gene>
<dbReference type="VEuPathDB" id="TriTrypDB:TcBrA4_0124610"/>
<dbReference type="VEuPathDB" id="TriTrypDB:TCDM_03846"/>
<evidence type="ECO:0000256" key="8">
    <source>
        <dbReference type="SAM" id="MobiDB-lite"/>
    </source>
</evidence>
<dbReference type="FunFam" id="1.20.120.1080:FF:000002">
    <property type="entry name" value="Putative ATP-dependent RNA helicase DHX36"/>
    <property type="match status" value="1"/>
</dbReference>
<feature type="compositionally biased region" description="Basic and acidic residues" evidence="8">
    <location>
        <begin position="2137"/>
        <end position="2150"/>
    </location>
</feature>
<dbReference type="SMART" id="SM00847">
    <property type="entry name" value="HA2"/>
    <property type="match status" value="1"/>
</dbReference>
<feature type="compositionally biased region" description="Basic residues" evidence="8">
    <location>
        <begin position="561"/>
        <end position="570"/>
    </location>
</feature>
<dbReference type="GO" id="GO:0003723">
    <property type="term" value="F:RNA binding"/>
    <property type="evidence" value="ECO:0007669"/>
    <property type="project" value="UniProtKB-UniRule"/>
</dbReference>
<evidence type="ECO:0000256" key="3">
    <source>
        <dbReference type="ARBA" id="ARBA00022801"/>
    </source>
</evidence>
<feature type="region of interest" description="Disordered" evidence="8">
    <location>
        <begin position="504"/>
        <end position="524"/>
    </location>
</feature>
<dbReference type="GO" id="GO:0003724">
    <property type="term" value="F:RNA helicase activity"/>
    <property type="evidence" value="ECO:0007669"/>
    <property type="project" value="UniProtKB-EC"/>
</dbReference>
<dbReference type="SMART" id="SM00487">
    <property type="entry name" value="DEXDc"/>
    <property type="match status" value="1"/>
</dbReference>
<dbReference type="Proteomes" id="UP000246121">
    <property type="component" value="Unassembled WGS sequence"/>
</dbReference>
<dbReference type="VEuPathDB" id="TriTrypDB:TcYC6_0035950"/>
<dbReference type="InterPro" id="IPR001650">
    <property type="entry name" value="Helicase_C-like"/>
</dbReference>
<dbReference type="InterPro" id="IPR014001">
    <property type="entry name" value="Helicase_ATP-bd"/>
</dbReference>
<dbReference type="FunFam" id="3.40.50.300:FF:000500">
    <property type="entry name" value="ATP-dependent RNA helicase DHX29"/>
    <property type="match status" value="1"/>
</dbReference>
<keyword evidence="5" id="KW-0067">ATP-binding</keyword>
<evidence type="ECO:0000313" key="12">
    <source>
        <dbReference type="EMBL" id="PWV00172.1"/>
    </source>
</evidence>
<evidence type="ECO:0000256" key="2">
    <source>
        <dbReference type="ARBA" id="ARBA00022741"/>
    </source>
</evidence>
<feature type="region of interest" description="Disordered" evidence="8">
    <location>
        <begin position="2137"/>
        <end position="2180"/>
    </location>
</feature>
<dbReference type="VEuPathDB" id="TriTrypDB:TCDM_02818"/>
<evidence type="ECO:0000256" key="4">
    <source>
        <dbReference type="ARBA" id="ARBA00022806"/>
    </source>
</evidence>
<dbReference type="InterPro" id="IPR011545">
    <property type="entry name" value="DEAD/DEAH_box_helicase_dom"/>
</dbReference>
<evidence type="ECO:0000256" key="1">
    <source>
        <dbReference type="ARBA" id="ARBA00012552"/>
    </source>
</evidence>
<evidence type="ECO:0000259" key="11">
    <source>
        <dbReference type="PROSITE" id="PS51194"/>
    </source>
</evidence>
<dbReference type="VEuPathDB" id="TriTrypDB:ECC02_002553"/>
<dbReference type="SUPFAM" id="SSF54768">
    <property type="entry name" value="dsRNA-binding domain-like"/>
    <property type="match status" value="1"/>
</dbReference>
<dbReference type="SMART" id="SM00490">
    <property type="entry name" value="HELICc"/>
    <property type="match status" value="1"/>
</dbReference>
<dbReference type="VEuPathDB" id="TriTrypDB:C3747_63g74"/>
<dbReference type="GO" id="GO:0016787">
    <property type="term" value="F:hydrolase activity"/>
    <property type="evidence" value="ECO:0007669"/>
    <property type="project" value="UniProtKB-KW"/>
</dbReference>
<organism evidence="12 13">
    <name type="scientific">Trypanosoma cruzi</name>
    <dbReference type="NCBI Taxonomy" id="5693"/>
    <lineage>
        <taxon>Eukaryota</taxon>
        <taxon>Discoba</taxon>
        <taxon>Euglenozoa</taxon>
        <taxon>Kinetoplastea</taxon>
        <taxon>Metakinetoplastina</taxon>
        <taxon>Trypanosomatida</taxon>
        <taxon>Trypanosomatidae</taxon>
        <taxon>Trypanosoma</taxon>
        <taxon>Schizotrypanum</taxon>
    </lineage>
</organism>
<proteinExistence type="predicted"/>
<dbReference type="Pfam" id="PF00271">
    <property type="entry name" value="Helicase_C"/>
    <property type="match status" value="1"/>
</dbReference>
<dbReference type="VEuPathDB" id="TriTrypDB:TcCL_NonESM06801"/>
<accession>A0A2V2VUW4</accession>
<reference evidence="12 13" key="1">
    <citation type="journal article" date="2018" name="Microb. Genom.">
        <title>Expanding an expanded genome: long-read sequencing of Trypanosoma cruzi.</title>
        <authorList>
            <person name="Berna L."/>
            <person name="Rodriguez M."/>
            <person name="Chiribao M.L."/>
            <person name="Parodi-Talice A."/>
            <person name="Pita S."/>
            <person name="Rijo G."/>
            <person name="Alvarez-Valin F."/>
            <person name="Robello C."/>
        </authorList>
    </citation>
    <scope>NUCLEOTIDE SEQUENCE [LARGE SCALE GENOMIC DNA]</scope>
    <source>
        <strain evidence="12 13">Dm28c</strain>
    </source>
</reference>
<dbReference type="Pfam" id="PF00035">
    <property type="entry name" value="dsrm"/>
    <property type="match status" value="1"/>
</dbReference>
<dbReference type="VEuPathDB" id="TriTrypDB:TcCL_Unassigned05878"/>
<feature type="region of interest" description="Disordered" evidence="8">
    <location>
        <begin position="1121"/>
        <end position="1141"/>
    </location>
</feature>
<dbReference type="PROSITE" id="PS51194">
    <property type="entry name" value="HELICASE_CTER"/>
    <property type="match status" value="1"/>
</dbReference>
<dbReference type="GO" id="GO:0005524">
    <property type="term" value="F:ATP binding"/>
    <property type="evidence" value="ECO:0007669"/>
    <property type="project" value="UniProtKB-KW"/>
</dbReference>
<keyword evidence="7" id="KW-0694">RNA-binding</keyword>
<dbReference type="Pfam" id="PF00270">
    <property type="entry name" value="DEAD"/>
    <property type="match status" value="1"/>
</dbReference>
<dbReference type="VEuPathDB" id="TriTrypDB:C4B63_7g282"/>
<dbReference type="PROSITE" id="PS51192">
    <property type="entry name" value="HELICASE_ATP_BIND_1"/>
    <property type="match status" value="1"/>
</dbReference>
<dbReference type="VEuPathDB" id="TriTrypDB:TcCL_NonESM13116"/>
<feature type="region of interest" description="Disordered" evidence="8">
    <location>
        <begin position="744"/>
        <end position="806"/>
    </location>
</feature>
<dbReference type="VEuPathDB" id="TriTrypDB:TcBrA4_0124580"/>
<dbReference type="CDD" id="cd17917">
    <property type="entry name" value="DEXHc_RHA-like"/>
    <property type="match status" value="1"/>
</dbReference>